<dbReference type="GO" id="GO:0016491">
    <property type="term" value="F:oxidoreductase activity"/>
    <property type="evidence" value="ECO:0007669"/>
    <property type="project" value="UniProtKB-KW"/>
</dbReference>
<dbReference type="STRING" id="135208.A0A4Y9ZIP4"/>
<organism evidence="4 5">
    <name type="scientific">Hericium alpestre</name>
    <dbReference type="NCBI Taxonomy" id="135208"/>
    <lineage>
        <taxon>Eukaryota</taxon>
        <taxon>Fungi</taxon>
        <taxon>Dikarya</taxon>
        <taxon>Basidiomycota</taxon>
        <taxon>Agaricomycotina</taxon>
        <taxon>Agaricomycetes</taxon>
        <taxon>Russulales</taxon>
        <taxon>Hericiaceae</taxon>
        <taxon>Hericium</taxon>
    </lineage>
</organism>
<dbReference type="InterPro" id="IPR036291">
    <property type="entry name" value="NAD(P)-bd_dom_sf"/>
</dbReference>
<dbReference type="PANTHER" id="PTHR47706">
    <property type="entry name" value="NMRA-LIKE FAMILY PROTEIN"/>
    <property type="match status" value="1"/>
</dbReference>
<feature type="non-terminal residue" evidence="4">
    <location>
        <position position="91"/>
    </location>
</feature>
<dbReference type="Proteomes" id="UP000298061">
    <property type="component" value="Unassembled WGS sequence"/>
</dbReference>
<dbReference type="InterPro" id="IPR008030">
    <property type="entry name" value="NmrA-like"/>
</dbReference>
<evidence type="ECO:0000313" key="5">
    <source>
        <dbReference type="Proteomes" id="UP000298061"/>
    </source>
</evidence>
<accession>A0A4Y9ZIP4</accession>
<dbReference type="AlphaFoldDB" id="A0A4Y9ZIP4"/>
<reference evidence="4 5" key="1">
    <citation type="submission" date="2019-02" db="EMBL/GenBank/DDBJ databases">
        <title>Genome sequencing of the rare red list fungi Hericium alpestre (H. flagellum).</title>
        <authorList>
            <person name="Buettner E."/>
            <person name="Kellner H."/>
        </authorList>
    </citation>
    <scope>NUCLEOTIDE SEQUENCE [LARGE SCALE GENOMIC DNA]</scope>
    <source>
        <strain evidence="4 5">DSM 108284</strain>
    </source>
</reference>
<feature type="domain" description="NmrA-like" evidence="3">
    <location>
        <begin position="9"/>
        <end position="82"/>
    </location>
</feature>
<protein>
    <recommendedName>
        <fullName evidence="3">NmrA-like domain-containing protein</fullName>
    </recommendedName>
</protein>
<sequence length="91" mass="9511">MSAYRNFAVVGPGRLGKFVAQNLLQAKAAGKVDNMVVLTHSPKSSLDQFTKQGVKIAVVDYDDKATLAAALAGVDVVISTLSILPPALSIQ</sequence>
<dbReference type="OrthoDB" id="5283654at2759"/>
<evidence type="ECO:0000256" key="1">
    <source>
        <dbReference type="ARBA" id="ARBA00022857"/>
    </source>
</evidence>
<keyword evidence="1" id="KW-0521">NADP</keyword>
<proteinExistence type="predicted"/>
<keyword evidence="2" id="KW-0560">Oxidoreductase</keyword>
<evidence type="ECO:0000259" key="3">
    <source>
        <dbReference type="Pfam" id="PF05368"/>
    </source>
</evidence>
<dbReference type="PANTHER" id="PTHR47706:SF9">
    <property type="entry name" value="NMRA-LIKE DOMAIN-CONTAINING PROTEIN-RELATED"/>
    <property type="match status" value="1"/>
</dbReference>
<dbReference type="EMBL" id="SFCI01002031">
    <property type="protein sequence ID" value="TFY74525.1"/>
    <property type="molecule type" value="Genomic_DNA"/>
</dbReference>
<dbReference type="SUPFAM" id="SSF51735">
    <property type="entry name" value="NAD(P)-binding Rossmann-fold domains"/>
    <property type="match status" value="1"/>
</dbReference>
<comment type="caution">
    <text evidence="4">The sequence shown here is derived from an EMBL/GenBank/DDBJ whole genome shotgun (WGS) entry which is preliminary data.</text>
</comment>
<name>A0A4Y9ZIP4_9AGAM</name>
<evidence type="ECO:0000256" key="2">
    <source>
        <dbReference type="ARBA" id="ARBA00023002"/>
    </source>
</evidence>
<dbReference type="Gene3D" id="3.40.50.720">
    <property type="entry name" value="NAD(P)-binding Rossmann-like Domain"/>
    <property type="match status" value="1"/>
</dbReference>
<gene>
    <name evidence="4" type="ORF">EWM64_g9485</name>
</gene>
<evidence type="ECO:0000313" key="4">
    <source>
        <dbReference type="EMBL" id="TFY74525.1"/>
    </source>
</evidence>
<keyword evidence="5" id="KW-1185">Reference proteome</keyword>
<dbReference type="InterPro" id="IPR051609">
    <property type="entry name" value="NmrA/Isoflavone_reductase-like"/>
</dbReference>
<dbReference type="Pfam" id="PF05368">
    <property type="entry name" value="NmrA"/>
    <property type="match status" value="1"/>
</dbReference>